<dbReference type="PANTHER" id="PTHR43142">
    <property type="entry name" value="CARBOXYLIC ESTER HYDROLASE"/>
    <property type="match status" value="1"/>
</dbReference>
<accession>A0A2J7RMT3</accession>
<evidence type="ECO:0000313" key="7">
    <source>
        <dbReference type="EMBL" id="PNF42138.1"/>
    </source>
</evidence>
<protein>
    <recommendedName>
        <fullName evidence="5">Carboxylic ester hydrolase</fullName>
        <ecNumber evidence="5">3.1.1.-</ecNumber>
    </recommendedName>
</protein>
<feature type="domain" description="Carboxylesterase type B" evidence="6">
    <location>
        <begin position="31"/>
        <end position="550"/>
    </location>
</feature>
<comment type="similarity">
    <text evidence="1 5">Belongs to the type-B carboxylesterase/lipase family.</text>
</comment>
<keyword evidence="8" id="KW-1185">Reference proteome</keyword>
<evidence type="ECO:0000256" key="5">
    <source>
        <dbReference type="RuleBase" id="RU361235"/>
    </source>
</evidence>
<evidence type="ECO:0000256" key="4">
    <source>
        <dbReference type="ARBA" id="ARBA00023180"/>
    </source>
</evidence>
<dbReference type="Proteomes" id="UP000235965">
    <property type="component" value="Unassembled WGS sequence"/>
</dbReference>
<keyword evidence="4" id="KW-0325">Glycoprotein</keyword>
<sequence length="557" mass="61514">MAALLLTALLFLFLTSMSNRGRVQEEDKEGPLVQVEQGLLRGLRGLSVREKEFLAFLGIPYAKPPTGELRFKAPRPPEPWNGTFEATEEGSSCPQIGLMSQKKEGDENCLFLNVFTNKLPEDPNDLKAVMVWIHGGAFVAGSATSVMFGPDHLLTEDIVFVSINYRLGILGFLSLPGAGIPGNNGMKDQVMALRWVQKNIAKFGGDPNRVTIFGQSAGGASAHFHLLSPMSTGLFHGAISQSGTGLASWAYAEPEYIRGAAFKIGAKIRCDAADDKELLQCFRETPATDFVDVFGYEDETGVSLGEFRPTKEDGSVNGEEVFLPGRPAALVSSRKFHVVPFLTGINSKEALTFTALTEKPSFWDKFDKNFDKVVADVTGEDVSRVKEVSERIKRYYFGDRKPSEETLDSFIDCFTDFSFFIGADRAVKKHAAFSTAPVYYYYFEFEGDLGVAKRALNVTKPGVAHGDELGYLFSTAISPPIEERSEENKTLTTVVKMWTNFAKTGDPTMEMNSILDIKWNPATKRDPVYLDINKEMGMQHALLKERAAVWDEAFGPL</sequence>
<evidence type="ECO:0000313" key="8">
    <source>
        <dbReference type="Proteomes" id="UP000235965"/>
    </source>
</evidence>
<dbReference type="OrthoDB" id="19653at2759"/>
<organism evidence="7 8">
    <name type="scientific">Cryptotermes secundus</name>
    <dbReference type="NCBI Taxonomy" id="105785"/>
    <lineage>
        <taxon>Eukaryota</taxon>
        <taxon>Metazoa</taxon>
        <taxon>Ecdysozoa</taxon>
        <taxon>Arthropoda</taxon>
        <taxon>Hexapoda</taxon>
        <taxon>Insecta</taxon>
        <taxon>Pterygota</taxon>
        <taxon>Neoptera</taxon>
        <taxon>Polyneoptera</taxon>
        <taxon>Dictyoptera</taxon>
        <taxon>Blattodea</taxon>
        <taxon>Blattoidea</taxon>
        <taxon>Termitoidae</taxon>
        <taxon>Kalotermitidae</taxon>
        <taxon>Cryptotermitinae</taxon>
        <taxon>Cryptotermes</taxon>
    </lineage>
</organism>
<dbReference type="AlphaFoldDB" id="A0A2J7RMT3"/>
<keyword evidence="5" id="KW-0732">Signal</keyword>
<evidence type="ECO:0000256" key="2">
    <source>
        <dbReference type="ARBA" id="ARBA00022487"/>
    </source>
</evidence>
<dbReference type="PANTHER" id="PTHR43142:SF1">
    <property type="entry name" value="CARBOXYLIC ESTER HYDROLASE"/>
    <property type="match status" value="1"/>
</dbReference>
<dbReference type="Gene3D" id="3.40.50.1820">
    <property type="entry name" value="alpha/beta hydrolase"/>
    <property type="match status" value="1"/>
</dbReference>
<comment type="caution">
    <text evidence="7">The sequence shown here is derived from an EMBL/GenBank/DDBJ whole genome shotgun (WGS) entry which is preliminary data.</text>
</comment>
<keyword evidence="3 5" id="KW-0378">Hydrolase</keyword>
<feature type="signal peptide" evidence="5">
    <location>
        <begin position="1"/>
        <end position="18"/>
    </location>
</feature>
<evidence type="ECO:0000259" key="6">
    <source>
        <dbReference type="Pfam" id="PF00135"/>
    </source>
</evidence>
<name>A0A2J7RMT3_9NEOP</name>
<evidence type="ECO:0000256" key="1">
    <source>
        <dbReference type="ARBA" id="ARBA00005964"/>
    </source>
</evidence>
<feature type="chain" id="PRO_5014208368" description="Carboxylic ester hydrolase" evidence="5">
    <location>
        <begin position="19"/>
        <end position="557"/>
    </location>
</feature>
<proteinExistence type="inferred from homology"/>
<dbReference type="InParanoid" id="A0A2J7RMT3"/>
<dbReference type="STRING" id="105785.A0A2J7RMT3"/>
<dbReference type="SUPFAM" id="SSF53474">
    <property type="entry name" value="alpha/beta-Hydrolases"/>
    <property type="match status" value="1"/>
</dbReference>
<dbReference type="Pfam" id="PF00135">
    <property type="entry name" value="COesterase"/>
    <property type="match status" value="1"/>
</dbReference>
<dbReference type="CDD" id="cd00312">
    <property type="entry name" value="Esterase_lipase"/>
    <property type="match status" value="1"/>
</dbReference>
<dbReference type="InterPro" id="IPR019826">
    <property type="entry name" value="Carboxylesterase_B_AS"/>
</dbReference>
<dbReference type="EMBL" id="NEVH01002552">
    <property type="protein sequence ID" value="PNF42138.1"/>
    <property type="molecule type" value="Genomic_DNA"/>
</dbReference>
<dbReference type="EC" id="3.1.1.-" evidence="5"/>
<gene>
    <name evidence="7" type="ORF">B7P43_G10280</name>
</gene>
<dbReference type="InterPro" id="IPR002018">
    <property type="entry name" value="CarbesteraseB"/>
</dbReference>
<dbReference type="InterPro" id="IPR029058">
    <property type="entry name" value="AB_hydrolase_fold"/>
</dbReference>
<reference evidence="7 8" key="1">
    <citation type="submission" date="2017-12" db="EMBL/GenBank/DDBJ databases">
        <title>Hemimetabolous genomes reveal molecular basis of termite eusociality.</title>
        <authorList>
            <person name="Harrison M.C."/>
            <person name="Jongepier E."/>
            <person name="Robertson H.M."/>
            <person name="Arning N."/>
            <person name="Bitard-Feildel T."/>
            <person name="Chao H."/>
            <person name="Childers C.P."/>
            <person name="Dinh H."/>
            <person name="Doddapaneni H."/>
            <person name="Dugan S."/>
            <person name="Gowin J."/>
            <person name="Greiner C."/>
            <person name="Han Y."/>
            <person name="Hu H."/>
            <person name="Hughes D.S.T."/>
            <person name="Huylmans A.-K."/>
            <person name="Kemena C."/>
            <person name="Kremer L.P.M."/>
            <person name="Lee S.L."/>
            <person name="Lopez-Ezquerra A."/>
            <person name="Mallet L."/>
            <person name="Monroy-Kuhn J.M."/>
            <person name="Moser A."/>
            <person name="Murali S.C."/>
            <person name="Muzny D.M."/>
            <person name="Otani S."/>
            <person name="Piulachs M.-D."/>
            <person name="Poelchau M."/>
            <person name="Qu J."/>
            <person name="Schaub F."/>
            <person name="Wada-Katsumata A."/>
            <person name="Worley K.C."/>
            <person name="Xie Q."/>
            <person name="Ylla G."/>
            <person name="Poulsen M."/>
            <person name="Gibbs R.A."/>
            <person name="Schal C."/>
            <person name="Richards S."/>
            <person name="Belles X."/>
            <person name="Korb J."/>
            <person name="Bornberg-Bauer E."/>
        </authorList>
    </citation>
    <scope>NUCLEOTIDE SEQUENCE [LARGE SCALE GENOMIC DNA]</scope>
    <source>
        <tissue evidence="7">Whole body</tissue>
    </source>
</reference>
<evidence type="ECO:0000256" key="3">
    <source>
        <dbReference type="ARBA" id="ARBA00022801"/>
    </source>
</evidence>
<keyword evidence="2" id="KW-0719">Serine esterase</keyword>
<dbReference type="GO" id="GO:0052689">
    <property type="term" value="F:carboxylic ester hydrolase activity"/>
    <property type="evidence" value="ECO:0007669"/>
    <property type="project" value="UniProtKB-KW"/>
</dbReference>
<dbReference type="PROSITE" id="PS00122">
    <property type="entry name" value="CARBOXYLESTERASE_B_1"/>
    <property type="match status" value="1"/>
</dbReference>